<evidence type="ECO:0000256" key="1">
    <source>
        <dbReference type="SAM" id="Phobius"/>
    </source>
</evidence>
<dbReference type="Proteomes" id="UP000648722">
    <property type="component" value="Unassembled WGS sequence"/>
</dbReference>
<dbReference type="Pfam" id="PF07811">
    <property type="entry name" value="TadE"/>
    <property type="match status" value="1"/>
</dbReference>
<protein>
    <recommendedName>
        <fullName evidence="2">TadE-like domain-containing protein</fullName>
    </recommendedName>
</protein>
<dbReference type="EMBL" id="BMFS01000001">
    <property type="protein sequence ID" value="GGG90339.1"/>
    <property type="molecule type" value="Genomic_DNA"/>
</dbReference>
<dbReference type="InterPro" id="IPR012495">
    <property type="entry name" value="TadE-like_dom"/>
</dbReference>
<keyword evidence="1" id="KW-1133">Transmembrane helix</keyword>
<evidence type="ECO:0000259" key="2">
    <source>
        <dbReference type="Pfam" id="PF07811"/>
    </source>
</evidence>
<sequence>MRFLFPAALACSPFLRDTRAVSAVEFALLAPLMILLLAGTIAYGLLFSTHISLQQLTAEAARSSIAGLSAAERAAIVERHVADTLPRYFLIDPERASVAVEIPQAGFTEIVVRYDASAHPAYVFRGLLPLPSDQVTYSQVIRDGGLS</sequence>
<keyword evidence="4" id="KW-1185">Reference proteome</keyword>
<dbReference type="RefSeq" id="WP_188450664.1">
    <property type="nucleotide sequence ID" value="NZ_BMFS01000001.1"/>
</dbReference>
<feature type="transmembrane region" description="Helical" evidence="1">
    <location>
        <begin position="26"/>
        <end position="46"/>
    </location>
</feature>
<keyword evidence="1" id="KW-0812">Transmembrane</keyword>
<organism evidence="3 4">
    <name type="scientific">Glycocaulis albus</name>
    <dbReference type="NCBI Taxonomy" id="1382801"/>
    <lineage>
        <taxon>Bacteria</taxon>
        <taxon>Pseudomonadati</taxon>
        <taxon>Pseudomonadota</taxon>
        <taxon>Alphaproteobacteria</taxon>
        <taxon>Maricaulales</taxon>
        <taxon>Maricaulaceae</taxon>
        <taxon>Glycocaulis</taxon>
    </lineage>
</organism>
<gene>
    <name evidence="3" type="ORF">GCM10007420_01770</name>
</gene>
<comment type="caution">
    <text evidence="3">The sequence shown here is derived from an EMBL/GenBank/DDBJ whole genome shotgun (WGS) entry which is preliminary data.</text>
</comment>
<accession>A0ABQ1XF63</accession>
<proteinExistence type="predicted"/>
<feature type="domain" description="TadE-like" evidence="2">
    <location>
        <begin position="21"/>
        <end position="62"/>
    </location>
</feature>
<evidence type="ECO:0000313" key="4">
    <source>
        <dbReference type="Proteomes" id="UP000648722"/>
    </source>
</evidence>
<name>A0ABQ1XF63_9PROT</name>
<reference evidence="4" key="1">
    <citation type="journal article" date="2019" name="Int. J. Syst. Evol. Microbiol.">
        <title>The Global Catalogue of Microorganisms (GCM) 10K type strain sequencing project: providing services to taxonomists for standard genome sequencing and annotation.</title>
        <authorList>
            <consortium name="The Broad Institute Genomics Platform"/>
            <consortium name="The Broad Institute Genome Sequencing Center for Infectious Disease"/>
            <person name="Wu L."/>
            <person name="Ma J."/>
        </authorList>
    </citation>
    <scope>NUCLEOTIDE SEQUENCE [LARGE SCALE GENOMIC DNA]</scope>
    <source>
        <strain evidence="4">CGMCC 1.12766</strain>
    </source>
</reference>
<evidence type="ECO:0000313" key="3">
    <source>
        <dbReference type="EMBL" id="GGG90339.1"/>
    </source>
</evidence>
<keyword evidence="1" id="KW-0472">Membrane</keyword>